<evidence type="ECO:0000259" key="2">
    <source>
        <dbReference type="Pfam" id="PF00892"/>
    </source>
</evidence>
<dbReference type="eggNOG" id="COG0697">
    <property type="taxonomic scope" value="Bacteria"/>
</dbReference>
<feature type="transmembrane region" description="Helical" evidence="1">
    <location>
        <begin position="88"/>
        <end position="110"/>
    </location>
</feature>
<name>A0A090Q6R5_9FLAO</name>
<feature type="transmembrane region" description="Helical" evidence="1">
    <location>
        <begin position="214"/>
        <end position="232"/>
    </location>
</feature>
<proteinExistence type="predicted"/>
<feature type="transmembrane region" description="Helical" evidence="1">
    <location>
        <begin position="116"/>
        <end position="133"/>
    </location>
</feature>
<feature type="transmembrane region" description="Helical" evidence="1">
    <location>
        <begin position="31"/>
        <end position="49"/>
    </location>
</feature>
<keyword evidence="1" id="KW-0812">Transmembrane</keyword>
<feature type="transmembrane region" description="Helical" evidence="1">
    <location>
        <begin position="181"/>
        <end position="202"/>
    </location>
</feature>
<dbReference type="InterPro" id="IPR037185">
    <property type="entry name" value="EmrE-like"/>
</dbReference>
<keyword evidence="4" id="KW-1185">Reference proteome</keyword>
<feature type="domain" description="EamA" evidence="2">
    <location>
        <begin position="183"/>
        <end position="288"/>
    </location>
</feature>
<dbReference type="GO" id="GO:0016020">
    <property type="term" value="C:membrane"/>
    <property type="evidence" value="ECO:0007669"/>
    <property type="project" value="InterPro"/>
</dbReference>
<dbReference type="EMBL" id="BBML01000005">
    <property type="protein sequence ID" value="GAK97423.1"/>
    <property type="molecule type" value="Genomic_DNA"/>
</dbReference>
<feature type="transmembrane region" description="Helical" evidence="1">
    <location>
        <begin position="61"/>
        <end position="81"/>
    </location>
</feature>
<dbReference type="InterPro" id="IPR000620">
    <property type="entry name" value="EamA_dom"/>
</dbReference>
<organism evidence="3 4">
    <name type="scientific">Nonlabens tegetincola</name>
    <dbReference type="NCBI Taxonomy" id="323273"/>
    <lineage>
        <taxon>Bacteria</taxon>
        <taxon>Pseudomonadati</taxon>
        <taxon>Bacteroidota</taxon>
        <taxon>Flavobacteriia</taxon>
        <taxon>Flavobacteriales</taxon>
        <taxon>Flavobacteriaceae</taxon>
        <taxon>Nonlabens</taxon>
    </lineage>
</organism>
<feature type="transmembrane region" description="Helical" evidence="1">
    <location>
        <begin position="244"/>
        <end position="265"/>
    </location>
</feature>
<evidence type="ECO:0000313" key="4">
    <source>
        <dbReference type="Proteomes" id="UP000029221"/>
    </source>
</evidence>
<feature type="transmembrane region" description="Helical" evidence="1">
    <location>
        <begin position="149"/>
        <end position="169"/>
    </location>
</feature>
<evidence type="ECO:0000256" key="1">
    <source>
        <dbReference type="SAM" id="Phobius"/>
    </source>
</evidence>
<evidence type="ECO:0000313" key="3">
    <source>
        <dbReference type="EMBL" id="GAK97423.1"/>
    </source>
</evidence>
<feature type="transmembrane region" description="Helical" evidence="1">
    <location>
        <begin position="272"/>
        <end position="290"/>
    </location>
</feature>
<dbReference type="RefSeq" id="WP_042279028.1">
    <property type="nucleotide sequence ID" value="NZ_BBML01000005.1"/>
</dbReference>
<dbReference type="STRING" id="319236.BST91_02305"/>
<protein>
    <submittedName>
        <fullName evidence="3">Integral membrane protein</fullName>
    </submittedName>
</protein>
<keyword evidence="1" id="KW-1133">Transmembrane helix</keyword>
<dbReference type="Pfam" id="PF00892">
    <property type="entry name" value="EamA"/>
    <property type="match status" value="1"/>
</dbReference>
<comment type="caution">
    <text evidence="3">The sequence shown here is derived from an EMBL/GenBank/DDBJ whole genome shotgun (WGS) entry which is preliminary data.</text>
</comment>
<dbReference type="Proteomes" id="UP000029221">
    <property type="component" value="Unassembled WGS sequence"/>
</dbReference>
<keyword evidence="1" id="KW-0472">Membrane</keyword>
<feature type="transmembrane region" description="Helical" evidence="1">
    <location>
        <begin position="6"/>
        <end position="24"/>
    </location>
</feature>
<dbReference type="AlphaFoldDB" id="A0A090Q6R5"/>
<dbReference type="Gene3D" id="1.10.3730.20">
    <property type="match status" value="1"/>
</dbReference>
<sequence length="292" mass="31983">MIYLGLSILLSSLLYVIFKLFDVYKINTLQAIVVNYLVAFITGIISSNGTYDITTVLKSDWLFLAMFMGILFITIFNVMALTAQRNGLSVASVASKMSLVIPVIAGFTIFNEEWNILKAIGIIIALAAVYFTTVDKKSQSNIDWTPKKLLLPLALFVGSGIIDTVLKILQNNHMSNSNEDVISATIFSFAFIAGSAAVIYGLIYKNEKLEWKSLIGGIVLGIPNFFSIVVILKALNSPGLESTFVYPINHVGTVVLSTMFGLFLFKEKLKSRNVLGIILAIIAIVFIAFAKA</sequence>
<accession>A0A090Q6R5</accession>
<gene>
    <name evidence="3" type="ORF">JCM19294_1469</name>
</gene>
<dbReference type="SUPFAM" id="SSF103481">
    <property type="entry name" value="Multidrug resistance efflux transporter EmrE"/>
    <property type="match status" value="2"/>
</dbReference>
<reference evidence="3" key="1">
    <citation type="journal article" date="2014" name="Genome Announc.">
        <title>Draft Genome Sequences of Marine Flavobacterium Nonlabens Strains NR17, NR24, NR27, NR32, NR33, and Ara13.</title>
        <authorList>
            <person name="Nakanishi M."/>
            <person name="Meirelles P."/>
            <person name="Suzuki R."/>
            <person name="Takatani N."/>
            <person name="Mino S."/>
            <person name="Suda W."/>
            <person name="Oshima K."/>
            <person name="Hattori M."/>
            <person name="Ohkuma M."/>
            <person name="Hosokawa M."/>
            <person name="Miyashita K."/>
            <person name="Thompson F.L."/>
            <person name="Niwa A."/>
            <person name="Sawabe T."/>
            <person name="Sawabe T."/>
        </authorList>
    </citation>
    <scope>NUCLEOTIDE SEQUENCE [LARGE SCALE GENOMIC DNA]</scope>
    <source>
        <strain evidence="3">JCM 19294</strain>
    </source>
</reference>